<evidence type="ECO:0000313" key="2">
    <source>
        <dbReference type="EMBL" id="CAD7666338.1"/>
    </source>
</evidence>
<dbReference type="OrthoDB" id="9982946at2759"/>
<evidence type="ECO:0000259" key="1">
    <source>
        <dbReference type="Pfam" id="PF23069"/>
    </source>
</evidence>
<proteinExistence type="predicted"/>
<feature type="non-terminal residue" evidence="2">
    <location>
        <position position="128"/>
    </location>
</feature>
<feature type="non-terminal residue" evidence="2">
    <location>
        <position position="1"/>
    </location>
</feature>
<reference evidence="2" key="1">
    <citation type="submission" date="2020-11" db="EMBL/GenBank/DDBJ databases">
        <authorList>
            <person name="Tran Van P."/>
        </authorList>
    </citation>
    <scope>NUCLEOTIDE SEQUENCE</scope>
</reference>
<accession>A0A7R9R2H1</accession>
<protein>
    <recommendedName>
        <fullName evidence="1">DUF7042 domain-containing protein</fullName>
    </recommendedName>
</protein>
<dbReference type="Pfam" id="PF23069">
    <property type="entry name" value="DUF7042"/>
    <property type="match status" value="1"/>
</dbReference>
<dbReference type="InterPro" id="IPR055470">
    <property type="entry name" value="DUF7042"/>
</dbReference>
<keyword evidence="3" id="KW-1185">Reference proteome</keyword>
<dbReference type="EMBL" id="CAJPVJ010053623">
    <property type="protein sequence ID" value="CAG2183391.1"/>
    <property type="molecule type" value="Genomic_DNA"/>
</dbReference>
<dbReference type="GO" id="GO:0042060">
    <property type="term" value="P:wound healing"/>
    <property type="evidence" value="ECO:0007669"/>
    <property type="project" value="TreeGrafter"/>
</dbReference>
<dbReference type="AlphaFoldDB" id="A0A7R9R2H1"/>
<dbReference type="PANTHER" id="PTHR22255">
    <property type="entry name" value="LP06548P"/>
    <property type="match status" value="1"/>
</dbReference>
<dbReference type="Proteomes" id="UP000728032">
    <property type="component" value="Unassembled WGS sequence"/>
</dbReference>
<sequence>LIIRTLNVLEKIETGCINLNNGETPSIQSVCRILDTNQELITLFSTNPSGKNCRSSLEGVWKFGYQNRYKFTGECTHPEANITACQIPGTQFFNVNQQFIMNYRKCTGMQDTEDAEVQFKCLGDWYVG</sequence>
<evidence type="ECO:0000313" key="3">
    <source>
        <dbReference type="Proteomes" id="UP000728032"/>
    </source>
</evidence>
<dbReference type="PANTHER" id="PTHR22255:SF1">
    <property type="entry name" value="LD32918P"/>
    <property type="match status" value="1"/>
</dbReference>
<dbReference type="EMBL" id="OC968448">
    <property type="protein sequence ID" value="CAD7666338.1"/>
    <property type="molecule type" value="Genomic_DNA"/>
</dbReference>
<feature type="domain" description="DUF7042" evidence="1">
    <location>
        <begin position="51"/>
        <end position="127"/>
    </location>
</feature>
<organism evidence="2">
    <name type="scientific">Oppiella nova</name>
    <dbReference type="NCBI Taxonomy" id="334625"/>
    <lineage>
        <taxon>Eukaryota</taxon>
        <taxon>Metazoa</taxon>
        <taxon>Ecdysozoa</taxon>
        <taxon>Arthropoda</taxon>
        <taxon>Chelicerata</taxon>
        <taxon>Arachnida</taxon>
        <taxon>Acari</taxon>
        <taxon>Acariformes</taxon>
        <taxon>Sarcoptiformes</taxon>
        <taxon>Oribatida</taxon>
        <taxon>Brachypylina</taxon>
        <taxon>Oppioidea</taxon>
        <taxon>Oppiidae</taxon>
        <taxon>Oppiella</taxon>
    </lineage>
</organism>
<gene>
    <name evidence="2" type="ORF">ONB1V03_LOCUS22812</name>
</gene>
<name>A0A7R9R2H1_9ACAR</name>